<dbReference type="Pfam" id="PF13483">
    <property type="entry name" value="Lactamase_B_3"/>
    <property type="match status" value="1"/>
</dbReference>
<dbReference type="InterPro" id="IPR036866">
    <property type="entry name" value="RibonucZ/Hydroxyglut_hydro"/>
</dbReference>
<keyword evidence="3" id="KW-1185">Reference proteome</keyword>
<dbReference type="KEGG" id="slc:SL103_22390"/>
<dbReference type="InterPro" id="IPR050114">
    <property type="entry name" value="UPF0173_UPF0282_UlaG_hydrolase"/>
</dbReference>
<organism evidence="2 3">
    <name type="scientific">Streptomyces lydicus</name>
    <dbReference type="NCBI Taxonomy" id="47763"/>
    <lineage>
        <taxon>Bacteria</taxon>
        <taxon>Bacillati</taxon>
        <taxon>Actinomycetota</taxon>
        <taxon>Actinomycetes</taxon>
        <taxon>Kitasatosporales</taxon>
        <taxon>Streptomycetaceae</taxon>
        <taxon>Streptomyces</taxon>
    </lineage>
</organism>
<dbReference type="CDD" id="cd06262">
    <property type="entry name" value="metallo-hydrolase-like_MBL-fold"/>
    <property type="match status" value="1"/>
</dbReference>
<proteinExistence type="predicted"/>
<evidence type="ECO:0008006" key="4">
    <source>
        <dbReference type="Google" id="ProtNLM"/>
    </source>
</evidence>
<dbReference type="PANTHER" id="PTHR43546">
    <property type="entry name" value="UPF0173 METAL-DEPENDENT HYDROLASE MJ1163-RELATED"/>
    <property type="match status" value="1"/>
</dbReference>
<reference evidence="2 3" key="1">
    <citation type="submission" date="2016-09" db="EMBL/GenBank/DDBJ databases">
        <title>Complete genome sequencing of Streptomyces lydicus 103 and metabolic pathways analysis of antibiotic biosynthesis.</title>
        <authorList>
            <person name="Jia N."/>
            <person name="Ding M.-Z."/>
            <person name="Gao F."/>
            <person name="Yuan Y.-J."/>
        </authorList>
    </citation>
    <scope>NUCLEOTIDE SEQUENCE [LARGE SCALE GENOMIC DNA]</scope>
    <source>
        <strain evidence="2 3">103</strain>
    </source>
</reference>
<dbReference type="SUPFAM" id="SSF56281">
    <property type="entry name" value="Metallo-hydrolase/oxidoreductase"/>
    <property type="match status" value="1"/>
</dbReference>
<evidence type="ECO:0000313" key="3">
    <source>
        <dbReference type="Proteomes" id="UP000094094"/>
    </source>
</evidence>
<name>A0A1D7VPG2_9ACTN</name>
<dbReference type="AlphaFoldDB" id="A0A1D7VPG2"/>
<accession>A0A1D7VPG2</accession>
<evidence type="ECO:0000256" key="1">
    <source>
        <dbReference type="SAM" id="SignalP"/>
    </source>
</evidence>
<dbReference type="EMBL" id="CP017157">
    <property type="protein sequence ID" value="AOP48617.1"/>
    <property type="molecule type" value="Genomic_DNA"/>
</dbReference>
<evidence type="ECO:0000313" key="2">
    <source>
        <dbReference type="EMBL" id="AOP48617.1"/>
    </source>
</evidence>
<dbReference type="InterPro" id="IPR006311">
    <property type="entry name" value="TAT_signal"/>
</dbReference>
<dbReference type="Proteomes" id="UP000094094">
    <property type="component" value="Chromosome"/>
</dbReference>
<feature type="signal peptide" evidence="1">
    <location>
        <begin position="1"/>
        <end position="34"/>
    </location>
</feature>
<gene>
    <name evidence="2" type="ORF">SL103_22390</name>
</gene>
<protein>
    <recommendedName>
        <fullName evidence="4">MBL fold metallo-hydrolase</fullName>
    </recommendedName>
</protein>
<keyword evidence="1" id="KW-0732">Signal</keyword>
<feature type="chain" id="PRO_5038772606" description="MBL fold metallo-hydrolase" evidence="1">
    <location>
        <begin position="35"/>
        <end position="348"/>
    </location>
</feature>
<dbReference type="Gene3D" id="3.60.15.10">
    <property type="entry name" value="Ribonuclease Z/Hydroxyacylglutathione hydrolase-like"/>
    <property type="match status" value="1"/>
</dbReference>
<dbReference type="PANTHER" id="PTHR43546:SF3">
    <property type="entry name" value="UPF0173 METAL-DEPENDENT HYDROLASE MJ1163"/>
    <property type="match status" value="1"/>
</dbReference>
<sequence>MCLSCATPTGTVTRRRIFRAAAGAAGAAALTSGAAPTSAARATGAGPRRGAGVRLRWLGVAGWEMTFGGHRLLVDPYLTRQPYQDPQGGMDLARPLQVNARIIDWVLERHLTAAPEFVLVTHGHFDHLADVAPLLNHPKWRHEQVRVLGGETHLNLLRASGVPSSRTGDLLLVTGGEHLRHPLRSAESPRPAYTIEVFRSLHSQVGGYGFAPTGTLIRPPAAPATIGDLVEGGSLGYQVTVGSGPRVMFLSGTANFVEREVAGARPDVLVLGASGNAAVYDYFERVLKALGWPRVVVPSHHDDMVTPLDDPRVHDRVNRQVVDTLQGILGDRGRVLDPRHLEVLELPV</sequence>
<dbReference type="PROSITE" id="PS51318">
    <property type="entry name" value="TAT"/>
    <property type="match status" value="1"/>
</dbReference>